<protein>
    <submittedName>
        <fullName evidence="2">Uncharacterized protein</fullName>
    </submittedName>
</protein>
<accession>D8TA19</accession>
<feature type="region of interest" description="Disordered" evidence="1">
    <location>
        <begin position="438"/>
        <end position="471"/>
    </location>
</feature>
<dbReference type="InParanoid" id="D8TA19"/>
<gene>
    <name evidence="2" type="ORF">SELMODRAFT_430644</name>
</gene>
<dbReference type="Gramene" id="EFJ06484">
    <property type="protein sequence ID" value="EFJ06484"/>
    <property type="gene ID" value="SELMODRAFT_430644"/>
</dbReference>
<proteinExistence type="predicted"/>
<name>D8TA19_SELML</name>
<evidence type="ECO:0000313" key="2">
    <source>
        <dbReference type="EMBL" id="EFJ06484.1"/>
    </source>
</evidence>
<dbReference type="KEGG" id="smo:SELMODRAFT_430644"/>
<evidence type="ECO:0000256" key="1">
    <source>
        <dbReference type="SAM" id="MobiDB-lite"/>
    </source>
</evidence>
<dbReference type="HOGENOM" id="CLU_297985_0_0_1"/>
<dbReference type="eggNOG" id="ENOG502RRFZ">
    <property type="taxonomic scope" value="Eukaryota"/>
</dbReference>
<evidence type="ECO:0000313" key="3">
    <source>
        <dbReference type="Proteomes" id="UP000001514"/>
    </source>
</evidence>
<reference evidence="2 3" key="1">
    <citation type="journal article" date="2011" name="Science">
        <title>The Selaginella genome identifies genetic changes associated with the evolution of vascular plants.</title>
        <authorList>
            <person name="Banks J.A."/>
            <person name="Nishiyama T."/>
            <person name="Hasebe M."/>
            <person name="Bowman J.L."/>
            <person name="Gribskov M."/>
            <person name="dePamphilis C."/>
            <person name="Albert V.A."/>
            <person name="Aono N."/>
            <person name="Aoyama T."/>
            <person name="Ambrose B.A."/>
            <person name="Ashton N.W."/>
            <person name="Axtell M.J."/>
            <person name="Barker E."/>
            <person name="Barker M.S."/>
            <person name="Bennetzen J.L."/>
            <person name="Bonawitz N.D."/>
            <person name="Chapple C."/>
            <person name="Cheng C."/>
            <person name="Correa L.G."/>
            <person name="Dacre M."/>
            <person name="DeBarry J."/>
            <person name="Dreyer I."/>
            <person name="Elias M."/>
            <person name="Engstrom E.M."/>
            <person name="Estelle M."/>
            <person name="Feng L."/>
            <person name="Finet C."/>
            <person name="Floyd S.K."/>
            <person name="Frommer W.B."/>
            <person name="Fujita T."/>
            <person name="Gramzow L."/>
            <person name="Gutensohn M."/>
            <person name="Harholt J."/>
            <person name="Hattori M."/>
            <person name="Heyl A."/>
            <person name="Hirai T."/>
            <person name="Hiwatashi Y."/>
            <person name="Ishikawa M."/>
            <person name="Iwata M."/>
            <person name="Karol K.G."/>
            <person name="Koehler B."/>
            <person name="Kolukisaoglu U."/>
            <person name="Kubo M."/>
            <person name="Kurata T."/>
            <person name="Lalonde S."/>
            <person name="Li K."/>
            <person name="Li Y."/>
            <person name="Litt A."/>
            <person name="Lyons E."/>
            <person name="Manning G."/>
            <person name="Maruyama T."/>
            <person name="Michael T.P."/>
            <person name="Mikami K."/>
            <person name="Miyazaki S."/>
            <person name="Morinaga S."/>
            <person name="Murata T."/>
            <person name="Mueller-Roeber B."/>
            <person name="Nelson D.R."/>
            <person name="Obara M."/>
            <person name="Oguri Y."/>
            <person name="Olmstead R.G."/>
            <person name="Onodera N."/>
            <person name="Petersen B.L."/>
            <person name="Pils B."/>
            <person name="Prigge M."/>
            <person name="Rensing S.A."/>
            <person name="Riano-Pachon D.M."/>
            <person name="Roberts A.W."/>
            <person name="Sato Y."/>
            <person name="Scheller H.V."/>
            <person name="Schulz B."/>
            <person name="Schulz C."/>
            <person name="Shakirov E.V."/>
            <person name="Shibagaki N."/>
            <person name="Shinohara N."/>
            <person name="Shippen D.E."/>
            <person name="Soerensen I."/>
            <person name="Sotooka R."/>
            <person name="Sugimoto N."/>
            <person name="Sugita M."/>
            <person name="Sumikawa N."/>
            <person name="Tanurdzic M."/>
            <person name="Theissen G."/>
            <person name="Ulvskov P."/>
            <person name="Wakazuki S."/>
            <person name="Weng J.K."/>
            <person name="Willats W.W."/>
            <person name="Wipf D."/>
            <person name="Wolf P.G."/>
            <person name="Yang L."/>
            <person name="Zimmer A.D."/>
            <person name="Zhu Q."/>
            <person name="Mitros T."/>
            <person name="Hellsten U."/>
            <person name="Loque D."/>
            <person name="Otillar R."/>
            <person name="Salamov A."/>
            <person name="Schmutz J."/>
            <person name="Shapiro H."/>
            <person name="Lindquist E."/>
            <person name="Lucas S."/>
            <person name="Rokhsar D."/>
            <person name="Grigoriev I.V."/>
        </authorList>
    </citation>
    <scope>NUCLEOTIDE SEQUENCE [LARGE SCALE GENOMIC DNA]</scope>
</reference>
<dbReference type="AlphaFoldDB" id="D8TA19"/>
<dbReference type="Proteomes" id="UP000001514">
    <property type="component" value="Unassembled WGS sequence"/>
</dbReference>
<keyword evidence="3" id="KW-1185">Reference proteome</keyword>
<feature type="compositionally biased region" description="Polar residues" evidence="1">
    <location>
        <begin position="406"/>
        <end position="417"/>
    </location>
</feature>
<dbReference type="EMBL" id="GL377700">
    <property type="protein sequence ID" value="EFJ06484.1"/>
    <property type="molecule type" value="Genomic_DNA"/>
</dbReference>
<feature type="region of interest" description="Disordered" evidence="1">
    <location>
        <begin position="394"/>
        <end position="417"/>
    </location>
</feature>
<sequence length="1010" mass="116067">MRLLTGQKDIHENESTLMLLSPREDFNKKYHSLKLHSTPLTEKAQGNEELNKLRGKIVLDAQQEAQKQAAGAAHAVVVAREAAMEMDKQFNGCPYKQAKSGMVKPLKQRIHELSQKADAETEGIQLEKLQLITKKKESEFCKIKEALDTSSRTATALDDRLKLLESEKQDLMICFLVISTADFQVKKLQHQQIMATISHYDFELHKSIQVRAVLGGEKAHLLSDLALLRSRNKCLRGDLQEWQEKYMALSHHAGMETISNSKEHNLVEDTYWDVKITHAEGKMQDSFENDFRDTTHNYKSDTAVHSCNRNCSSCEAKESILTAAHREIMKLNEINQWLISACHNDIKLKSLPKLENGTRMSMPTEDAIKASEDVGGGPGNAQLLVNEDFSNNSDLFGRDIDGRQEAPQTDNNADTGATSQAEVLLTDIVNQVSMSALTRPASDDASVVTQEKMASRPEALRKPASLDEAPLSSKVPDLATRLDGNVEYAGRTSRRQWGSIRGLSKDSSVEDSSTGDIEGEYITDLMKKRRSNKENQIRDAMQQGILGSSGVPDFHARLLALRLAVQDYELPMQLAYDELDELAANAERVRSAIEKNMTLLTIQFKDEKKQSKIYEICFYGIDTTQGKKNCKKQSAEKFLRRHNIARIWRAWRSLVKRRQREDERHRREKQLVRDLQVKQRECIGRRAVNAIRRRRLQRVLFAFKVGVQISRAVDERRDHIFYLLLRRKAALAFKFWQRYPANRMKLHFQDIGKGEYKNVDLRVHSDYGCVSWCRNQDMTQFLSDWSDPAYEGNLMSYMKFAWRRSGKVGPVNALKENAWICYMQVQSHKRMLKVEEHVAILEKENQRTRTEYDRLGRIVDTGEWDQQRVLELEQARHVLSGERNALTKLIGRLEREHAMAVKYQNQQEQEIKLLKDQMLNSNFVHRNKLLVRGASSFNSVVRAVKSEVLKKGVNPEVIYSVDRMAMDQVSVFPDGDLHIQPLNKFDRRKWMHRESTDTTKAFIMENHKVI</sequence>
<organism evidence="3">
    <name type="scientific">Selaginella moellendorffii</name>
    <name type="common">Spikemoss</name>
    <dbReference type="NCBI Taxonomy" id="88036"/>
    <lineage>
        <taxon>Eukaryota</taxon>
        <taxon>Viridiplantae</taxon>
        <taxon>Streptophyta</taxon>
        <taxon>Embryophyta</taxon>
        <taxon>Tracheophyta</taxon>
        <taxon>Lycopodiopsida</taxon>
        <taxon>Selaginellales</taxon>
        <taxon>Selaginellaceae</taxon>
        <taxon>Selaginella</taxon>
    </lineage>
</organism>
<feature type="compositionally biased region" description="Basic and acidic residues" evidence="1">
    <location>
        <begin position="453"/>
        <end position="465"/>
    </location>
</feature>
<dbReference type="STRING" id="88036.D8TA19"/>